<feature type="compositionally biased region" description="Polar residues" evidence="1">
    <location>
        <begin position="11"/>
        <end position="49"/>
    </location>
</feature>
<protein>
    <submittedName>
        <fullName evidence="3">DUF4025 domain-containing protein</fullName>
    </submittedName>
</protein>
<evidence type="ECO:0000256" key="1">
    <source>
        <dbReference type="SAM" id="MobiDB-lite"/>
    </source>
</evidence>
<proteinExistence type="predicted"/>
<organism evidence="2 3">
    <name type="scientific">Syphacia muris</name>
    <dbReference type="NCBI Taxonomy" id="451379"/>
    <lineage>
        <taxon>Eukaryota</taxon>
        <taxon>Metazoa</taxon>
        <taxon>Ecdysozoa</taxon>
        <taxon>Nematoda</taxon>
        <taxon>Chromadorea</taxon>
        <taxon>Rhabditida</taxon>
        <taxon>Spirurina</taxon>
        <taxon>Oxyuridomorpha</taxon>
        <taxon>Oxyuroidea</taxon>
        <taxon>Oxyuridae</taxon>
        <taxon>Syphacia</taxon>
    </lineage>
</organism>
<accession>A0A0N5A8X5</accession>
<reference evidence="3" key="1">
    <citation type="submission" date="2017-02" db="UniProtKB">
        <authorList>
            <consortium name="WormBaseParasite"/>
        </authorList>
    </citation>
    <scope>IDENTIFICATION</scope>
</reference>
<evidence type="ECO:0000313" key="2">
    <source>
        <dbReference type="Proteomes" id="UP000046393"/>
    </source>
</evidence>
<dbReference type="AlphaFoldDB" id="A0A0N5A8X5"/>
<dbReference type="WBParaSite" id="SMUV_0000053801-mRNA-1">
    <property type="protein sequence ID" value="SMUV_0000053801-mRNA-1"/>
    <property type="gene ID" value="SMUV_0000053801"/>
</dbReference>
<dbReference type="Proteomes" id="UP000046393">
    <property type="component" value="Unplaced"/>
</dbReference>
<feature type="region of interest" description="Disordered" evidence="1">
    <location>
        <begin position="1"/>
        <end position="56"/>
    </location>
</feature>
<keyword evidence="2" id="KW-1185">Reference proteome</keyword>
<name>A0A0N5A8X5_9BILA</name>
<evidence type="ECO:0000313" key="3">
    <source>
        <dbReference type="WBParaSite" id="SMUV_0000053801-mRNA-1"/>
    </source>
</evidence>
<feature type="compositionally biased region" description="Basic and acidic residues" evidence="1">
    <location>
        <begin position="1"/>
        <end position="10"/>
    </location>
</feature>
<sequence>MRTDREDSDIFSKQTENATGSMPQQHNNGYVQLSTGANIDSEDSLTGSDQEYENEL</sequence>